<reference evidence="1 2" key="1">
    <citation type="submission" date="2007-03" db="EMBL/GenBank/DDBJ databases">
        <authorList>
            <person name="Fulton L."/>
            <person name="Clifton S."/>
            <person name="Fulton B."/>
            <person name="Xu J."/>
            <person name="Minx P."/>
            <person name="Pepin K.H."/>
            <person name="Johnson M."/>
            <person name="Thiruvilangam P."/>
            <person name="Bhonagiri V."/>
            <person name="Nash W.E."/>
            <person name="Mardis E.R."/>
            <person name="Wilson R.K."/>
        </authorList>
    </citation>
    <scope>NUCLEOTIDE SEQUENCE [LARGE SCALE GENOMIC DNA]</scope>
    <source>
        <strain evidence="1 2">DSM 13814</strain>
    </source>
</reference>
<organism evidence="1 2">
    <name type="scientific">Dorea longicatena DSM 13814</name>
    <dbReference type="NCBI Taxonomy" id="411462"/>
    <lineage>
        <taxon>Bacteria</taxon>
        <taxon>Bacillati</taxon>
        <taxon>Bacillota</taxon>
        <taxon>Clostridia</taxon>
        <taxon>Lachnospirales</taxon>
        <taxon>Lachnospiraceae</taxon>
        <taxon>Dorea</taxon>
    </lineage>
</organism>
<reference evidence="1 2" key="2">
    <citation type="submission" date="2007-04" db="EMBL/GenBank/DDBJ databases">
        <title>Draft genome sequence of Dorea longicatena (DSM 13814).</title>
        <authorList>
            <person name="Sudarsanam P."/>
            <person name="Ley R."/>
            <person name="Guruge J."/>
            <person name="Turnbaugh P.J."/>
            <person name="Mahowald M."/>
            <person name="Liep D."/>
            <person name="Gordon J."/>
        </authorList>
    </citation>
    <scope>NUCLEOTIDE SEQUENCE [LARGE SCALE GENOMIC DNA]</scope>
    <source>
        <strain evidence="1 2">DSM 13814</strain>
    </source>
</reference>
<evidence type="ECO:0000313" key="1">
    <source>
        <dbReference type="EMBL" id="EDM63118.1"/>
    </source>
</evidence>
<dbReference type="AlphaFoldDB" id="A6BGL5"/>
<name>A6BGL5_9FIRM</name>
<protein>
    <submittedName>
        <fullName evidence="1">Uncharacterized protein</fullName>
    </submittedName>
</protein>
<proteinExistence type="predicted"/>
<sequence>MVAVRELIAAIFLVSPCVRKELPVAGHVDTKVCKRRCWRTILRINRDRT</sequence>
<gene>
    <name evidence="1" type="ORF">DORLON_01437</name>
</gene>
<dbReference type="Proteomes" id="UP000004016">
    <property type="component" value="Unassembled WGS sequence"/>
</dbReference>
<accession>A6BGL5</accession>
<dbReference type="EMBL" id="AAXB02000006">
    <property type="protein sequence ID" value="EDM63118.1"/>
    <property type="molecule type" value="Genomic_DNA"/>
</dbReference>
<dbReference type="HOGENOM" id="CLU_3135006_0_0_9"/>
<comment type="caution">
    <text evidence="1">The sequence shown here is derived from an EMBL/GenBank/DDBJ whole genome shotgun (WGS) entry which is preliminary data.</text>
</comment>
<evidence type="ECO:0000313" key="2">
    <source>
        <dbReference type="Proteomes" id="UP000004016"/>
    </source>
</evidence>